<sequence>MACAAGRSSIATSPRRHGATPSGPTCCSGCSQRPSRNARAWPACRRCTLPSPGRTSTTPSLTWVVTVLSCIDTLNAVPMSCTWPPAASTWNGRASCATWNQAWPRSRRRCRCWPLTALASAVPASSTAVLPSSSCTTRGASLLRRSLRASSTACGAAATINTTAAAEASSHGRRRRGASGRSPSRSAVSPGSAASTSGPAASSPCQKACCWRQASAWRGSACSQRCRVRCWRSGSGPALHRITQRNACLA</sequence>
<evidence type="ECO:0000313" key="3">
    <source>
        <dbReference type="Proteomes" id="UP000740926"/>
    </source>
</evidence>
<proteinExistence type="predicted"/>
<dbReference type="Proteomes" id="UP000740926">
    <property type="component" value="Unassembled WGS sequence"/>
</dbReference>
<evidence type="ECO:0000256" key="1">
    <source>
        <dbReference type="SAM" id="MobiDB-lite"/>
    </source>
</evidence>
<comment type="caution">
    <text evidence="2">The sequence shown here is derived from an EMBL/GenBank/DDBJ whole genome shotgun (WGS) entry which is preliminary data.</text>
</comment>
<organism evidence="2 3">
    <name type="scientific">Rhizopus delemar</name>
    <dbReference type="NCBI Taxonomy" id="936053"/>
    <lineage>
        <taxon>Eukaryota</taxon>
        <taxon>Fungi</taxon>
        <taxon>Fungi incertae sedis</taxon>
        <taxon>Mucoromycota</taxon>
        <taxon>Mucoromycotina</taxon>
        <taxon>Mucoromycetes</taxon>
        <taxon>Mucorales</taxon>
        <taxon>Mucorineae</taxon>
        <taxon>Rhizopodaceae</taxon>
        <taxon>Rhizopus</taxon>
    </lineage>
</organism>
<accession>A0A9P7C9T8</accession>
<protein>
    <submittedName>
        <fullName evidence="2">Uncharacterized protein</fullName>
    </submittedName>
</protein>
<name>A0A9P7C9T8_9FUNG</name>
<feature type="compositionally biased region" description="Low complexity" evidence="1">
    <location>
        <begin position="179"/>
        <end position="204"/>
    </location>
</feature>
<keyword evidence="3" id="KW-1185">Reference proteome</keyword>
<evidence type="ECO:0000313" key="2">
    <source>
        <dbReference type="EMBL" id="KAG1542127.1"/>
    </source>
</evidence>
<reference evidence="2 3" key="1">
    <citation type="journal article" date="2020" name="Microb. Genom.">
        <title>Genetic diversity of clinical and environmental Mucorales isolates obtained from an investigation of mucormycosis cases among solid organ transplant recipients.</title>
        <authorList>
            <person name="Nguyen M.H."/>
            <person name="Kaul D."/>
            <person name="Muto C."/>
            <person name="Cheng S.J."/>
            <person name="Richter R.A."/>
            <person name="Bruno V.M."/>
            <person name="Liu G."/>
            <person name="Beyhan S."/>
            <person name="Sundermann A.J."/>
            <person name="Mounaud S."/>
            <person name="Pasculle A.W."/>
            <person name="Nierman W.C."/>
            <person name="Driscoll E."/>
            <person name="Cumbie R."/>
            <person name="Clancy C.J."/>
            <person name="Dupont C.L."/>
        </authorList>
    </citation>
    <scope>NUCLEOTIDE SEQUENCE [LARGE SCALE GENOMIC DNA]</scope>
    <source>
        <strain evidence="2 3">GL24</strain>
    </source>
</reference>
<feature type="region of interest" description="Disordered" evidence="1">
    <location>
        <begin position="165"/>
        <end position="204"/>
    </location>
</feature>
<feature type="region of interest" description="Disordered" evidence="1">
    <location>
        <begin position="1"/>
        <end position="24"/>
    </location>
</feature>
<gene>
    <name evidence="2" type="ORF">G6F50_014139</name>
</gene>
<dbReference type="EMBL" id="JAANIU010006388">
    <property type="protein sequence ID" value="KAG1542127.1"/>
    <property type="molecule type" value="Genomic_DNA"/>
</dbReference>
<dbReference type="AlphaFoldDB" id="A0A9P7C9T8"/>